<dbReference type="Pfam" id="PF14727">
    <property type="entry name" value="PHTB1_N"/>
    <property type="match status" value="1"/>
</dbReference>
<proteinExistence type="predicted"/>
<protein>
    <recommendedName>
        <fullName evidence="7">Protein PTHB1</fullName>
    </recommendedName>
</protein>
<dbReference type="InterPro" id="IPR028073">
    <property type="entry name" value="PHTB1_N_dom"/>
</dbReference>
<evidence type="ECO:0000256" key="1">
    <source>
        <dbReference type="SAM" id="Coils"/>
    </source>
</evidence>
<comment type="caution">
    <text evidence="5">The sequence shown here is derived from an EMBL/GenBank/DDBJ whole genome shotgun (WGS) entry which is preliminary data.</text>
</comment>
<dbReference type="InterPro" id="IPR055363">
    <property type="entry name" value="PTHB1_hp_dom"/>
</dbReference>
<keyword evidence="6" id="KW-1185">Reference proteome</keyword>
<dbReference type="PANTHER" id="PTHR20991:SF0">
    <property type="entry name" value="PROTEIN PTHB1"/>
    <property type="match status" value="1"/>
</dbReference>
<dbReference type="AlphaFoldDB" id="A0AAV1JV30"/>
<dbReference type="GO" id="GO:0016020">
    <property type="term" value="C:membrane"/>
    <property type="evidence" value="ECO:0007669"/>
    <property type="project" value="TreeGrafter"/>
</dbReference>
<organism evidence="5 6">
    <name type="scientific">Leptosia nina</name>
    <dbReference type="NCBI Taxonomy" id="320188"/>
    <lineage>
        <taxon>Eukaryota</taxon>
        <taxon>Metazoa</taxon>
        <taxon>Ecdysozoa</taxon>
        <taxon>Arthropoda</taxon>
        <taxon>Hexapoda</taxon>
        <taxon>Insecta</taxon>
        <taxon>Pterygota</taxon>
        <taxon>Neoptera</taxon>
        <taxon>Endopterygota</taxon>
        <taxon>Lepidoptera</taxon>
        <taxon>Glossata</taxon>
        <taxon>Ditrysia</taxon>
        <taxon>Papilionoidea</taxon>
        <taxon>Pieridae</taxon>
        <taxon>Pierinae</taxon>
        <taxon>Leptosia</taxon>
    </lineage>
</organism>
<evidence type="ECO:0000259" key="2">
    <source>
        <dbReference type="Pfam" id="PF14727"/>
    </source>
</evidence>
<evidence type="ECO:0000313" key="5">
    <source>
        <dbReference type="EMBL" id="CAK1552174.1"/>
    </source>
</evidence>
<dbReference type="EMBL" id="CAVLEF010000132">
    <property type="protein sequence ID" value="CAK1552174.1"/>
    <property type="molecule type" value="Genomic_DNA"/>
</dbReference>
<feature type="domain" description="PTHB1 N-terminal" evidence="2">
    <location>
        <begin position="1"/>
        <end position="356"/>
    </location>
</feature>
<dbReference type="PANTHER" id="PTHR20991">
    <property type="entry name" value="PARATHYROID HORMONE-RESPONSIVE B1 GENE"/>
    <property type="match status" value="1"/>
</dbReference>
<reference evidence="5 6" key="1">
    <citation type="submission" date="2023-11" db="EMBL/GenBank/DDBJ databases">
        <authorList>
            <person name="Okamura Y."/>
        </authorList>
    </citation>
    <scope>NUCLEOTIDE SEQUENCE [LARGE SCALE GENOMIC DNA]</scope>
</reference>
<gene>
    <name evidence="5" type="ORF">LNINA_LOCUS11239</name>
</gene>
<evidence type="ECO:0008006" key="7">
    <source>
        <dbReference type="Google" id="ProtNLM"/>
    </source>
</evidence>
<dbReference type="GO" id="GO:0034464">
    <property type="term" value="C:BBSome"/>
    <property type="evidence" value="ECO:0007669"/>
    <property type="project" value="InterPro"/>
</dbReference>
<evidence type="ECO:0000313" key="6">
    <source>
        <dbReference type="Proteomes" id="UP001497472"/>
    </source>
</evidence>
<dbReference type="InterPro" id="IPR055362">
    <property type="entry name" value="PTHB1_pf_dom"/>
</dbReference>
<dbReference type="Pfam" id="PF23337">
    <property type="entry name" value="PTHB1_pf"/>
    <property type="match status" value="1"/>
</dbReference>
<feature type="domain" description="PTHB1 hairpin" evidence="4">
    <location>
        <begin position="596"/>
        <end position="694"/>
    </location>
</feature>
<dbReference type="GO" id="GO:0060271">
    <property type="term" value="P:cilium assembly"/>
    <property type="evidence" value="ECO:0007669"/>
    <property type="project" value="TreeGrafter"/>
</dbReference>
<evidence type="ECO:0000259" key="3">
    <source>
        <dbReference type="Pfam" id="PF23337"/>
    </source>
</evidence>
<accession>A0AAV1JV30</accession>
<dbReference type="Pfam" id="PF23338">
    <property type="entry name" value="PTHB1_hp"/>
    <property type="match status" value="1"/>
</dbReference>
<name>A0AAV1JV30_9NEOP</name>
<keyword evidence="1" id="KW-0175">Coiled coil</keyword>
<sequence>MSIFKVKQLWSNERLQNEDYLDGIQNSSSVKVDKFNLSNDSDCILLAEGQELKIYKPNIEQEDAHVILESHESDIILQIETGKFIIDSSDRQILLLHPQSFAIYLLERKEGHIDAGDQNYLRPILKHDFTRKAYRVIVGPFGVAKSRELICIQALDGTMSFFEQDTFLFMCLFPDVIIPGPISYVPSSDLFIICTTSWVMEIYSYQQLREFSELSGRQNKKIIPQWSYSPGEELSAVQVIRTSSTFSSIIALGERYLYCFQDNGLMKYMLRFDFMPVCFHAYLVGWYYEPNSRLLNMVVSEDSKLHVYEDTMLLWSCDLLHKTISISRCFIKNLSGGLVTLSNKGIVSVSYLGTEPDLNSTIVPINADPGPRDIEEELKIVEEALDKFVEKADDSLHLPSQLVKVNIEFGKAVESFIEELDSNLPFTVSDSTVCLDEINGTEIVETRIFLIGDMAISNTHTKFIFTITETSGQINVVSKNELLPLALYARRVELNSDCEFNMSFTTNQKYLSFDNIFTDLPPNTNSTTFLYKNTNKIVIFQMKEEQYTIEAKDCVEIFPIVNNILHRFEEYYRQKSVNNFEIAFNMTPELIKQIIHKFLKCVEVHAKERLQCKDLEAQLNVLQSQFTLIQKKLLVQYGSLPPSNCDPLEFLMRDTYSNIIATTEMLLTCRQNVIRASCDFSAVGNLLLCVLKHSEVEDIKIKILEETLSLETIHEDTQEWEESVTQASSHILNTILKKEKDRERLAPITDQDILSHVNLKRFLRQTKIILDSMFLQSTEVKEKITRIEEFVEVI</sequence>
<feature type="coiled-coil region" evidence="1">
    <location>
        <begin position="605"/>
        <end position="632"/>
    </location>
</feature>
<feature type="domain" description="PTHB1 platform" evidence="3">
    <location>
        <begin position="484"/>
        <end position="585"/>
    </location>
</feature>
<dbReference type="InterPro" id="IPR026511">
    <property type="entry name" value="PTHB1"/>
</dbReference>
<evidence type="ECO:0000259" key="4">
    <source>
        <dbReference type="Pfam" id="PF23338"/>
    </source>
</evidence>
<dbReference type="Proteomes" id="UP001497472">
    <property type="component" value="Unassembled WGS sequence"/>
</dbReference>